<reference evidence="2" key="2">
    <citation type="submission" date="2025-09" db="UniProtKB">
        <authorList>
            <consortium name="Ensembl"/>
        </authorList>
    </citation>
    <scope>IDENTIFICATION</scope>
</reference>
<organism evidence="2 3">
    <name type="scientific">Salmo trutta</name>
    <name type="common">Brown trout</name>
    <dbReference type="NCBI Taxonomy" id="8032"/>
    <lineage>
        <taxon>Eukaryota</taxon>
        <taxon>Metazoa</taxon>
        <taxon>Chordata</taxon>
        <taxon>Craniata</taxon>
        <taxon>Vertebrata</taxon>
        <taxon>Euteleostomi</taxon>
        <taxon>Actinopterygii</taxon>
        <taxon>Neopterygii</taxon>
        <taxon>Teleostei</taxon>
        <taxon>Protacanthopterygii</taxon>
        <taxon>Salmoniformes</taxon>
        <taxon>Salmonidae</taxon>
        <taxon>Salmoninae</taxon>
        <taxon>Salmo</taxon>
    </lineage>
</organism>
<feature type="region of interest" description="Disordered" evidence="1">
    <location>
        <begin position="1"/>
        <end position="37"/>
    </location>
</feature>
<accession>A0A674AAY7</accession>
<dbReference type="Proteomes" id="UP000472277">
    <property type="component" value="Chromosome 36"/>
</dbReference>
<dbReference type="OMA" id="NTHTQED"/>
<dbReference type="GeneTree" id="ENSGT00940000177056"/>
<proteinExistence type="predicted"/>
<name>A0A674AAY7_SALTR</name>
<sequence length="91" mass="9970">CHPSDPETDPSGLFRGSHMPWHPWNTHTQEDSDGATFAHGIRHGGTRRVNHGHEAHEAQALCGEVDIVTVEGKQVTETWGVESDPRSALPL</sequence>
<protein>
    <submittedName>
        <fullName evidence="2">Uncharacterized protein</fullName>
    </submittedName>
</protein>
<keyword evidence="3" id="KW-1185">Reference proteome</keyword>
<dbReference type="Ensembl" id="ENSSTUT00000059219.1">
    <property type="protein sequence ID" value="ENSSTUP00000056584.1"/>
    <property type="gene ID" value="ENSSTUG00000024062.1"/>
</dbReference>
<dbReference type="AlphaFoldDB" id="A0A674AAY7"/>
<dbReference type="InParanoid" id="A0A674AAY7"/>
<evidence type="ECO:0000256" key="1">
    <source>
        <dbReference type="SAM" id="MobiDB-lite"/>
    </source>
</evidence>
<evidence type="ECO:0000313" key="3">
    <source>
        <dbReference type="Proteomes" id="UP000472277"/>
    </source>
</evidence>
<evidence type="ECO:0000313" key="2">
    <source>
        <dbReference type="Ensembl" id="ENSSTUP00000056584.1"/>
    </source>
</evidence>
<reference evidence="2" key="1">
    <citation type="submission" date="2025-08" db="UniProtKB">
        <authorList>
            <consortium name="Ensembl"/>
        </authorList>
    </citation>
    <scope>IDENTIFICATION</scope>
</reference>